<dbReference type="InterPro" id="IPR025997">
    <property type="entry name" value="SBP_2_dom"/>
</dbReference>
<reference evidence="5" key="1">
    <citation type="submission" date="2012-11" db="EMBL/GenBank/DDBJ databases">
        <title>Dependencies among metagenomic species, viruses, plasmids and units of genetic variation.</title>
        <authorList>
            <person name="Nielsen H.B."/>
            <person name="Almeida M."/>
            <person name="Juncker A.S."/>
            <person name="Rasmussen S."/>
            <person name="Li J."/>
            <person name="Sunagawa S."/>
            <person name="Plichta D."/>
            <person name="Gautier L."/>
            <person name="Le Chatelier E."/>
            <person name="Peletier E."/>
            <person name="Bonde I."/>
            <person name="Nielsen T."/>
            <person name="Manichanh C."/>
            <person name="Arumugam M."/>
            <person name="Batto J."/>
            <person name="Santos M.B.Q.D."/>
            <person name="Blom N."/>
            <person name="Borruel N."/>
            <person name="Burgdorf K.S."/>
            <person name="Boumezbeur F."/>
            <person name="Casellas F."/>
            <person name="Dore J."/>
            <person name="Guarner F."/>
            <person name="Hansen T."/>
            <person name="Hildebrand F."/>
            <person name="Kaas R.S."/>
            <person name="Kennedy S."/>
            <person name="Kristiansen K."/>
            <person name="Kultima J.R."/>
            <person name="Leonard P."/>
            <person name="Levenez F."/>
            <person name="Lund O."/>
            <person name="Moumen B."/>
            <person name="Le Paslier D."/>
            <person name="Pons N."/>
            <person name="Pedersen O."/>
            <person name="Prifti E."/>
            <person name="Qin J."/>
            <person name="Raes J."/>
            <person name="Tap J."/>
            <person name="Tims S."/>
            <person name="Ussery D.W."/>
            <person name="Yamada T."/>
            <person name="MetaHit consortium"/>
            <person name="Renault P."/>
            <person name="Sicheritz-Ponten T."/>
            <person name="Bork P."/>
            <person name="Wang J."/>
            <person name="Brunak S."/>
            <person name="Ehrlich S.D."/>
        </authorList>
    </citation>
    <scope>NUCLEOTIDE SEQUENCE [LARGE SCALE GENOMIC DNA]</scope>
</reference>
<dbReference type="PANTHER" id="PTHR46847">
    <property type="entry name" value="D-ALLOSE-BINDING PERIPLASMIC PROTEIN-RELATED"/>
    <property type="match status" value="1"/>
</dbReference>
<dbReference type="PANTHER" id="PTHR46847:SF1">
    <property type="entry name" value="D-ALLOSE-BINDING PERIPLASMIC PROTEIN-RELATED"/>
    <property type="match status" value="1"/>
</dbReference>
<comment type="subcellular location">
    <subcellularLocation>
        <location evidence="1">Cell envelope</location>
    </subcellularLocation>
</comment>
<comment type="similarity">
    <text evidence="2">Belongs to the bacterial solute-binding protein 2 family.</text>
</comment>
<accession>R5TVL9</accession>
<dbReference type="SUPFAM" id="SSF53822">
    <property type="entry name" value="Periplasmic binding protein-like I"/>
    <property type="match status" value="1"/>
</dbReference>
<dbReference type="EMBL" id="CBAL010000069">
    <property type="protein sequence ID" value="CCZ67359.1"/>
    <property type="molecule type" value="Genomic_DNA"/>
</dbReference>
<name>R5TVL9_MEDGN</name>
<dbReference type="GO" id="GO:0030246">
    <property type="term" value="F:carbohydrate binding"/>
    <property type="evidence" value="ECO:0007669"/>
    <property type="project" value="UniProtKB-ARBA"/>
</dbReference>
<evidence type="ECO:0000256" key="3">
    <source>
        <dbReference type="ARBA" id="ARBA00022729"/>
    </source>
</evidence>
<sequence length="200" mass="22022">MIDKEIANGVVATDNFKAGKELGTFAKTILKPDSKIGVVAHVKGSSTATEREDGIREGLGEDQNRIQDIVYCNSSYDLASDLTEKMLKERPEIDVVIGTNEYSAVGAARGVKKMGMEDQVKVVGFDNSVEQIQLLEAGVFQGIVIQKPFNIGYLGVEQAVKAIEGYPMEYNLDSGCKLITKENMYEEENQRLLYPFSGQQ</sequence>
<evidence type="ECO:0000259" key="4">
    <source>
        <dbReference type="Pfam" id="PF13407"/>
    </source>
</evidence>
<dbReference type="InterPro" id="IPR028082">
    <property type="entry name" value="Peripla_BP_I"/>
</dbReference>
<organism evidence="5">
    <name type="scientific">Mediterraneibacter gnavus CAG:126</name>
    <dbReference type="NCBI Taxonomy" id="1263106"/>
    <lineage>
        <taxon>Bacteria</taxon>
        <taxon>Bacillati</taxon>
        <taxon>Bacillota</taxon>
        <taxon>Clostridia</taxon>
        <taxon>Lachnospirales</taxon>
        <taxon>Lachnospiraceae</taxon>
        <taxon>Mediterraneibacter</taxon>
    </lineage>
</organism>
<dbReference type="AlphaFoldDB" id="R5TVL9"/>
<dbReference type="Gene3D" id="3.40.50.2300">
    <property type="match status" value="2"/>
</dbReference>
<dbReference type="GO" id="GO:0030313">
    <property type="term" value="C:cell envelope"/>
    <property type="evidence" value="ECO:0007669"/>
    <property type="project" value="UniProtKB-SubCell"/>
</dbReference>
<gene>
    <name evidence="5" type="ORF">BN481_02549</name>
</gene>
<feature type="domain" description="Periplasmic binding protein" evidence="4">
    <location>
        <begin position="10"/>
        <end position="165"/>
    </location>
</feature>
<dbReference type="Pfam" id="PF13407">
    <property type="entry name" value="Peripla_BP_4"/>
    <property type="match status" value="1"/>
</dbReference>
<comment type="caution">
    <text evidence="5">The sequence shown here is derived from an EMBL/GenBank/DDBJ whole genome shotgun (WGS) entry which is preliminary data.</text>
</comment>
<proteinExistence type="inferred from homology"/>
<evidence type="ECO:0000256" key="1">
    <source>
        <dbReference type="ARBA" id="ARBA00004196"/>
    </source>
</evidence>
<dbReference type="Proteomes" id="UP000018114">
    <property type="component" value="Unassembled WGS sequence"/>
</dbReference>
<evidence type="ECO:0000256" key="2">
    <source>
        <dbReference type="ARBA" id="ARBA00007639"/>
    </source>
</evidence>
<keyword evidence="3" id="KW-0732">Signal</keyword>
<protein>
    <submittedName>
        <fullName evidence="5">Sugar-binding domain protein</fullName>
    </submittedName>
</protein>
<evidence type="ECO:0000313" key="5">
    <source>
        <dbReference type="EMBL" id="CCZ67359.1"/>
    </source>
</evidence>